<proteinExistence type="predicted"/>
<dbReference type="Proteomes" id="UP000554482">
    <property type="component" value="Unassembled WGS sequence"/>
</dbReference>
<evidence type="ECO:0000313" key="2">
    <source>
        <dbReference type="Proteomes" id="UP000554482"/>
    </source>
</evidence>
<name>A0A7J6VGP7_THATH</name>
<keyword evidence="2" id="KW-1185">Reference proteome</keyword>
<comment type="caution">
    <text evidence="1">The sequence shown here is derived from an EMBL/GenBank/DDBJ whole genome shotgun (WGS) entry which is preliminary data.</text>
</comment>
<reference evidence="1 2" key="1">
    <citation type="submission" date="2020-06" db="EMBL/GenBank/DDBJ databases">
        <title>Transcriptomic and genomic resources for Thalictrum thalictroides and T. hernandezii: Facilitating candidate gene discovery in an emerging model plant lineage.</title>
        <authorList>
            <person name="Arias T."/>
            <person name="Riano-Pachon D.M."/>
            <person name="Di Stilio V.S."/>
        </authorList>
    </citation>
    <scope>NUCLEOTIDE SEQUENCE [LARGE SCALE GENOMIC DNA]</scope>
    <source>
        <strain evidence="2">cv. WT478/WT964</strain>
        <tissue evidence="1">Leaves</tissue>
    </source>
</reference>
<gene>
    <name evidence="1" type="ORF">FRX31_026126</name>
</gene>
<dbReference type="EMBL" id="JABWDY010032283">
    <property type="protein sequence ID" value="KAF5184286.1"/>
    <property type="molecule type" value="Genomic_DNA"/>
</dbReference>
<organism evidence="1 2">
    <name type="scientific">Thalictrum thalictroides</name>
    <name type="common">Rue-anemone</name>
    <name type="synonym">Anemone thalictroides</name>
    <dbReference type="NCBI Taxonomy" id="46969"/>
    <lineage>
        <taxon>Eukaryota</taxon>
        <taxon>Viridiplantae</taxon>
        <taxon>Streptophyta</taxon>
        <taxon>Embryophyta</taxon>
        <taxon>Tracheophyta</taxon>
        <taxon>Spermatophyta</taxon>
        <taxon>Magnoliopsida</taxon>
        <taxon>Ranunculales</taxon>
        <taxon>Ranunculaceae</taxon>
        <taxon>Thalictroideae</taxon>
        <taxon>Thalictrum</taxon>
    </lineage>
</organism>
<evidence type="ECO:0000313" key="1">
    <source>
        <dbReference type="EMBL" id="KAF5184286.1"/>
    </source>
</evidence>
<sequence>MDNQSCPQHGLFASVPEKGSWAETGRERSCCIVVTLIFILLFETLKPRKQTDPKLADVGWVFSFCFIPSQESCSWKGNIMIHVLKNFCESHYLHEAM</sequence>
<dbReference type="AlphaFoldDB" id="A0A7J6VGP7"/>
<protein>
    <submittedName>
        <fullName evidence="1">Uncharacterized protein</fullName>
    </submittedName>
</protein>
<accession>A0A7J6VGP7</accession>